<dbReference type="PANTHER" id="PTHR42792">
    <property type="entry name" value="FLAGELLIN"/>
    <property type="match status" value="1"/>
</dbReference>
<dbReference type="Gene3D" id="1.20.1330.10">
    <property type="entry name" value="f41 fragment of flagellin, N-terminal domain"/>
    <property type="match status" value="1"/>
</dbReference>
<reference evidence="2 3" key="1">
    <citation type="submission" date="2023-06" db="EMBL/GenBank/DDBJ databases">
        <title>Aquibacillus rhizosphaerae LR5S19.</title>
        <authorList>
            <person name="Sun J.-Q."/>
        </authorList>
    </citation>
    <scope>NUCLEOTIDE SEQUENCE [LARGE SCALE GENOMIC DNA]</scope>
    <source>
        <strain evidence="2 3">LR5S19</strain>
    </source>
</reference>
<keyword evidence="2" id="KW-0282">Flagellum</keyword>
<dbReference type="PANTHER" id="PTHR42792:SF1">
    <property type="entry name" value="FLAGELLAR HOOK-ASSOCIATED PROTEIN 3"/>
    <property type="match status" value="1"/>
</dbReference>
<evidence type="ECO:0000313" key="2">
    <source>
        <dbReference type="EMBL" id="MDL4839219.1"/>
    </source>
</evidence>
<dbReference type="SUPFAM" id="SSF64518">
    <property type="entry name" value="Phase 1 flagellin"/>
    <property type="match status" value="1"/>
</dbReference>
<dbReference type="EMBL" id="JASTZU010000012">
    <property type="protein sequence ID" value="MDL4839219.1"/>
    <property type="molecule type" value="Genomic_DNA"/>
</dbReference>
<gene>
    <name evidence="2" type="primary">flgL</name>
    <name evidence="2" type="ORF">QQS35_01915</name>
</gene>
<dbReference type="InterPro" id="IPR013384">
    <property type="entry name" value="Flagell_FlgL"/>
</dbReference>
<dbReference type="InterPro" id="IPR001492">
    <property type="entry name" value="Flagellin"/>
</dbReference>
<keyword evidence="2" id="KW-0966">Cell projection</keyword>
<evidence type="ECO:0000313" key="3">
    <source>
        <dbReference type="Proteomes" id="UP001235343"/>
    </source>
</evidence>
<sequence length="308" mass="33925">MRVTQSMLSNNMLRNLSNSYNNLDKYMDQLSTGKKINKPSDDPVVAMKGMNYRSQVVNVEQYQRNISEVHNWMDNSDSALDETTQALQRLRELAVQASNGTYEEGQRNNIAKEVDQLKEHLIEIANTKVNGKHIFNGTSTTGTEDAAGNLAKPVTVDADGNVVTISTNENPVEIEVSSGTKLNVNINPTSVFGGDVDNNLFKDIEAFSAALKSDAPDEDLDSHIGTIDKNIDNVVNERADLGARMNRLELIEDRLESQGISATRMMSDNEDANLEEVIIKLTSQESVHRAALSAGGKVIQPSLLDFLR</sequence>
<keyword evidence="2" id="KW-0969">Cilium</keyword>
<proteinExistence type="predicted"/>
<dbReference type="InterPro" id="IPR001029">
    <property type="entry name" value="Flagellin_N"/>
</dbReference>
<dbReference type="RefSeq" id="WP_285930074.1">
    <property type="nucleotide sequence ID" value="NZ_JASTZU010000012.1"/>
</dbReference>
<accession>A0ABT7L0D9</accession>
<evidence type="ECO:0000259" key="1">
    <source>
        <dbReference type="Pfam" id="PF00669"/>
    </source>
</evidence>
<name>A0ABT7L0D9_9BACI</name>
<organism evidence="2 3">
    <name type="scientific">Aquibacillus rhizosphaerae</name>
    <dbReference type="NCBI Taxonomy" id="3051431"/>
    <lineage>
        <taxon>Bacteria</taxon>
        <taxon>Bacillati</taxon>
        <taxon>Bacillota</taxon>
        <taxon>Bacilli</taxon>
        <taxon>Bacillales</taxon>
        <taxon>Bacillaceae</taxon>
        <taxon>Aquibacillus</taxon>
    </lineage>
</organism>
<dbReference type="Pfam" id="PF00669">
    <property type="entry name" value="Flagellin_N"/>
    <property type="match status" value="1"/>
</dbReference>
<comment type="caution">
    <text evidence="2">The sequence shown here is derived from an EMBL/GenBank/DDBJ whole genome shotgun (WGS) entry which is preliminary data.</text>
</comment>
<feature type="domain" description="Flagellin N-terminal" evidence="1">
    <location>
        <begin position="5"/>
        <end position="140"/>
    </location>
</feature>
<dbReference type="NCBIfam" id="TIGR02550">
    <property type="entry name" value="flagell_flgL"/>
    <property type="match status" value="1"/>
</dbReference>
<dbReference type="Proteomes" id="UP001235343">
    <property type="component" value="Unassembled WGS sequence"/>
</dbReference>
<protein>
    <submittedName>
        <fullName evidence="2">Flagellar hook-associated protein FlgL</fullName>
    </submittedName>
</protein>
<keyword evidence="3" id="KW-1185">Reference proteome</keyword>